<feature type="domain" description="NADH-Ubiquinone oxidoreductase (complex I) chain 5 N-terminal" evidence="11">
    <location>
        <begin position="81"/>
        <end position="123"/>
    </location>
</feature>
<evidence type="ECO:0000259" key="10">
    <source>
        <dbReference type="Pfam" id="PF00361"/>
    </source>
</evidence>
<evidence type="ECO:0000256" key="3">
    <source>
        <dbReference type="ARBA" id="ARBA00022448"/>
    </source>
</evidence>
<reference evidence="12" key="1">
    <citation type="submission" date="2022-03" db="EMBL/GenBank/DDBJ databases">
        <title>Draft Genome Sequence of Firmicute Strain S0AB, a Heterotrophic Iron/Sulfur-Oxidizing Extreme Acidophile.</title>
        <authorList>
            <person name="Vergara E."/>
            <person name="Pakostova E."/>
            <person name="Johnson D.B."/>
            <person name="Holmes D.S."/>
        </authorList>
    </citation>
    <scope>NUCLEOTIDE SEQUENCE</scope>
    <source>
        <strain evidence="12">S0AB</strain>
    </source>
</reference>
<keyword evidence="6 8" id="KW-1133">Transmembrane helix</keyword>
<feature type="transmembrane region" description="Helical" evidence="8">
    <location>
        <begin position="405"/>
        <end position="423"/>
    </location>
</feature>
<feature type="domain" description="NADH:quinone oxidoreductase/Mrp antiporter transmembrane" evidence="10">
    <location>
        <begin position="140"/>
        <end position="402"/>
    </location>
</feature>
<dbReference type="InterPro" id="IPR046396">
    <property type="entry name" value="Transporter_DabB"/>
</dbReference>
<feature type="transmembrane region" description="Helical" evidence="8">
    <location>
        <begin position="474"/>
        <end position="494"/>
    </location>
</feature>
<organism evidence="12 13">
    <name type="scientific">Sulfoacidibacillus ferrooxidans</name>
    <dbReference type="NCBI Taxonomy" id="2005001"/>
    <lineage>
        <taxon>Bacteria</taxon>
        <taxon>Bacillati</taxon>
        <taxon>Bacillota</taxon>
        <taxon>Bacilli</taxon>
        <taxon>Bacillales</taxon>
        <taxon>Alicyclobacillaceae</taxon>
        <taxon>Sulfoacidibacillus</taxon>
    </lineage>
</organism>
<dbReference type="InterPro" id="IPR003945">
    <property type="entry name" value="NU5C-like"/>
</dbReference>
<evidence type="ECO:0000256" key="9">
    <source>
        <dbReference type="RuleBase" id="RU000320"/>
    </source>
</evidence>
<evidence type="ECO:0000256" key="5">
    <source>
        <dbReference type="ARBA" id="ARBA00022692"/>
    </source>
</evidence>
<evidence type="ECO:0000259" key="11">
    <source>
        <dbReference type="Pfam" id="PF00662"/>
    </source>
</evidence>
<evidence type="ECO:0000256" key="1">
    <source>
        <dbReference type="ARBA" id="ARBA00004651"/>
    </source>
</evidence>
<keyword evidence="7 8" id="KW-0472">Membrane</keyword>
<dbReference type="GO" id="GO:0042773">
    <property type="term" value="P:ATP synthesis coupled electron transport"/>
    <property type="evidence" value="ECO:0007669"/>
    <property type="project" value="InterPro"/>
</dbReference>
<feature type="transmembrane region" description="Helical" evidence="8">
    <location>
        <begin position="6"/>
        <end position="32"/>
    </location>
</feature>
<comment type="similarity">
    <text evidence="8">Belongs to the inorganic carbon transporter (TC 9.A.2) DabB family.</text>
</comment>
<dbReference type="HAMAP" id="MF_00862">
    <property type="entry name" value="DabB"/>
    <property type="match status" value="1"/>
</dbReference>
<feature type="transmembrane region" description="Helical" evidence="8">
    <location>
        <begin position="435"/>
        <end position="454"/>
    </location>
</feature>
<keyword evidence="3 8" id="KW-0813">Transport</keyword>
<evidence type="ECO:0000256" key="6">
    <source>
        <dbReference type="ARBA" id="ARBA00022989"/>
    </source>
</evidence>
<dbReference type="GO" id="GO:0005886">
    <property type="term" value="C:plasma membrane"/>
    <property type="evidence" value="ECO:0007669"/>
    <property type="project" value="UniProtKB-SubCell"/>
</dbReference>
<dbReference type="PANTHER" id="PTHR42829">
    <property type="entry name" value="NADH-UBIQUINONE OXIDOREDUCTASE CHAIN 5"/>
    <property type="match status" value="1"/>
</dbReference>
<dbReference type="EMBL" id="JALBUF010000005">
    <property type="protein sequence ID" value="MCI0183678.1"/>
    <property type="molecule type" value="Genomic_DNA"/>
</dbReference>
<evidence type="ECO:0000313" key="13">
    <source>
        <dbReference type="Proteomes" id="UP001139263"/>
    </source>
</evidence>
<evidence type="ECO:0000313" key="12">
    <source>
        <dbReference type="EMBL" id="MCI0183678.1"/>
    </source>
</evidence>
<evidence type="ECO:0000256" key="7">
    <source>
        <dbReference type="ARBA" id="ARBA00023136"/>
    </source>
</evidence>
<comment type="similarity">
    <text evidence="2">Belongs to the CPA3 antiporters (TC 2.A.63) subunit A family.</text>
</comment>
<feature type="transmembrane region" description="Helical" evidence="8">
    <location>
        <begin position="373"/>
        <end position="399"/>
    </location>
</feature>
<evidence type="ECO:0000256" key="4">
    <source>
        <dbReference type="ARBA" id="ARBA00022475"/>
    </source>
</evidence>
<keyword evidence="13" id="KW-1185">Reference proteome</keyword>
<dbReference type="PANTHER" id="PTHR42829:SF1">
    <property type="entry name" value="INORGANIC CARBON TRANSPORTER SUBUNIT DABB-RELATED"/>
    <property type="match status" value="1"/>
</dbReference>
<accession>A0A9X1V998</accession>
<dbReference type="Pfam" id="PF00361">
    <property type="entry name" value="Proton_antipo_M"/>
    <property type="match status" value="1"/>
</dbReference>
<dbReference type="RefSeq" id="WP_241714245.1">
    <property type="nucleotide sequence ID" value="NZ_JALBUF010000005.1"/>
</dbReference>
<evidence type="ECO:0000256" key="8">
    <source>
        <dbReference type="HAMAP-Rule" id="MF_00862"/>
    </source>
</evidence>
<dbReference type="GO" id="GO:0015990">
    <property type="term" value="P:electron transport coupled proton transport"/>
    <property type="evidence" value="ECO:0007669"/>
    <property type="project" value="TreeGrafter"/>
</dbReference>
<comment type="subunit">
    <text evidence="8">Forms a complex with DabA.</text>
</comment>
<comment type="function">
    <text evidence="8">Part of an energy-coupled inorganic carbon pump.</text>
</comment>
<dbReference type="Pfam" id="PF00662">
    <property type="entry name" value="Proton_antipo_N"/>
    <property type="match status" value="1"/>
</dbReference>
<gene>
    <name evidence="12" type="primary">ndhB_3</name>
    <name evidence="8" type="synonym">dabB</name>
    <name evidence="12" type="ORF">MM817_01969</name>
</gene>
<keyword evidence="12" id="KW-0560">Oxidoreductase</keyword>
<feature type="transmembrane region" description="Helical" evidence="8">
    <location>
        <begin position="123"/>
        <end position="141"/>
    </location>
</feature>
<feature type="transmembrane region" description="Helical" evidence="8">
    <location>
        <begin position="91"/>
        <end position="111"/>
    </location>
</feature>
<dbReference type="GO" id="GO:0003954">
    <property type="term" value="F:NADH dehydrogenase activity"/>
    <property type="evidence" value="ECO:0007669"/>
    <property type="project" value="TreeGrafter"/>
</dbReference>
<dbReference type="InterPro" id="IPR001516">
    <property type="entry name" value="Proton_antipo_N"/>
</dbReference>
<dbReference type="GO" id="GO:0008137">
    <property type="term" value="F:NADH dehydrogenase (ubiquinone) activity"/>
    <property type="evidence" value="ECO:0007669"/>
    <property type="project" value="InterPro"/>
</dbReference>
<keyword evidence="5 8" id="KW-0812">Transmembrane</keyword>
<dbReference type="InterPro" id="IPR001750">
    <property type="entry name" value="ND/Mrp_TM"/>
</dbReference>
<proteinExistence type="inferred from homology"/>
<protein>
    <recommendedName>
        <fullName evidence="8">Probable inorganic carbon transporter subunit DabB</fullName>
    </recommendedName>
</protein>
<comment type="caution">
    <text evidence="12">The sequence shown here is derived from an EMBL/GenBank/DDBJ whole genome shotgun (WGS) entry which is preliminary data.</text>
</comment>
<dbReference type="Proteomes" id="UP001139263">
    <property type="component" value="Unassembled WGS sequence"/>
</dbReference>
<dbReference type="PRINTS" id="PR01434">
    <property type="entry name" value="NADHDHGNASE5"/>
</dbReference>
<evidence type="ECO:0000256" key="2">
    <source>
        <dbReference type="ARBA" id="ARBA00008483"/>
    </source>
</evidence>
<keyword evidence="4 8" id="KW-1003">Cell membrane</keyword>
<dbReference type="AlphaFoldDB" id="A0A9X1V998"/>
<feature type="transmembrane region" description="Helical" evidence="8">
    <location>
        <begin position="258"/>
        <end position="277"/>
    </location>
</feature>
<name>A0A9X1V998_9BACL</name>
<feature type="transmembrane region" description="Helical" evidence="8">
    <location>
        <begin position="44"/>
        <end position="63"/>
    </location>
</feature>
<sequence>MQAVPTMITAILMLVSPWPLFMVGLVVGIGADRHVRLMRRWTRGAAWFALVCAFLAAVTYSLGKNQSVTFFSMKMPASMGQLAISVDVNDLTVIMLLLVSFVGLIVARYSYTYMDGDTHEGRFHRWLSLTLGAFLTLILSGNIWGFWISWVVTSLFLHALLAFYGERPIAVLAARKKYLLHRIADASLGVGFMLIIRTLHTSQFASIAQALAATHGQLPETLQIASGLIVLSAVLKSAQFPFHGWLIQVMEAPTPVSALLHAGIIYTGAFLILRMIPIISRVRWAGDELILVGLISIMVASLMMMTSTNIKGSLAYSTSAQMGFMLMECGLGLYSLAVLHIVSHSVYKAHAFLSSGSVVDYYRSPKLPAISRFATVWQVIQSLAVSTPLAIAIGSIFGMPLLEQPALIVMGFILTVAISQLLLQALNIDEFGKSKLLLTMIGLSTLVSLAYFGLDSLSTTVLSGSLPTAKEAVGVLQDALLGLIIAVFMGLLLIQQMLPRMMNHPFWQATYVHLYNDLYIDMFITRMVRSFWPVRTSAPFQATSKGRAQEVKS</sequence>
<comment type="subcellular location">
    <subcellularLocation>
        <location evidence="1 8">Cell membrane</location>
        <topology evidence="1 8">Multi-pass membrane protein</topology>
    </subcellularLocation>
    <subcellularLocation>
        <location evidence="9">Membrane</location>
        <topology evidence="9">Multi-pass membrane protein</topology>
    </subcellularLocation>
</comment>
<feature type="transmembrane region" description="Helical" evidence="8">
    <location>
        <begin position="289"/>
        <end position="310"/>
    </location>
</feature>
<feature type="transmembrane region" description="Helical" evidence="8">
    <location>
        <begin position="322"/>
        <end position="342"/>
    </location>
</feature>